<protein>
    <recommendedName>
        <fullName evidence="3">Lipocalin-like domain-containing protein</fullName>
    </recommendedName>
</protein>
<organism evidence="1 2">
    <name type="scientific">Winogradskyella echinorum</name>
    <dbReference type="NCBI Taxonomy" id="538189"/>
    <lineage>
        <taxon>Bacteria</taxon>
        <taxon>Pseudomonadati</taxon>
        <taxon>Bacteroidota</taxon>
        <taxon>Flavobacteriia</taxon>
        <taxon>Flavobacteriales</taxon>
        <taxon>Flavobacteriaceae</taxon>
        <taxon>Winogradskyella</taxon>
    </lineage>
</organism>
<sequence>MKFQKFIVFTLFAFLLLNMQCDEDDVVLQSYCNSNIVVDNTTYQNIDSAFFSFINIEVDGDCLVVEISSSGCDGNTWVMELIDSEDVLESLPVQRNLKLALTNEEACLAVFSKTQTFDLTPIRVEGANEVILNIEDFPEPITYLY</sequence>
<name>A0ABR6XX70_9FLAO</name>
<evidence type="ECO:0000313" key="2">
    <source>
        <dbReference type="Proteomes" id="UP000607435"/>
    </source>
</evidence>
<dbReference type="EMBL" id="JACOME010000001">
    <property type="protein sequence ID" value="MBC3845044.1"/>
    <property type="molecule type" value="Genomic_DNA"/>
</dbReference>
<comment type="caution">
    <text evidence="1">The sequence shown here is derived from an EMBL/GenBank/DDBJ whole genome shotgun (WGS) entry which is preliminary data.</text>
</comment>
<keyword evidence="2" id="KW-1185">Reference proteome</keyword>
<dbReference type="Proteomes" id="UP000607435">
    <property type="component" value="Unassembled WGS sequence"/>
</dbReference>
<reference evidence="1 2" key="1">
    <citation type="submission" date="2020-08" db="EMBL/GenBank/DDBJ databases">
        <title>Winogradskyella ouciana sp. nov., isolated from the hadal seawater of the Mariana Trench.</title>
        <authorList>
            <person name="He X."/>
        </authorList>
    </citation>
    <scope>NUCLEOTIDE SEQUENCE [LARGE SCALE GENOMIC DNA]</scope>
    <source>
        <strain evidence="1 2">KCTC 22026</strain>
    </source>
</reference>
<dbReference type="RefSeq" id="WP_186844175.1">
    <property type="nucleotide sequence ID" value="NZ_JACOME010000001.1"/>
</dbReference>
<proteinExistence type="predicted"/>
<evidence type="ECO:0008006" key="3">
    <source>
        <dbReference type="Google" id="ProtNLM"/>
    </source>
</evidence>
<evidence type="ECO:0000313" key="1">
    <source>
        <dbReference type="EMBL" id="MBC3845044.1"/>
    </source>
</evidence>
<accession>A0ABR6XX70</accession>
<gene>
    <name evidence="1" type="ORF">H6H04_01520</name>
</gene>